<sequence length="154" mass="16208">MLGAHAGVLFIITRPTCDRCGAPPAPRRTHRLLSNCHTTAPSPPPSASAHFECNPPSRKAHARRLPPETPRALADASAFLVGGAVTHRAAIARIFPCGRGAARCRQSSAVRYGDSHVASFSRQSLHARATPAAAGSSIRSRVLAGHHITTGLRC</sequence>
<evidence type="ECO:0000313" key="2">
    <source>
        <dbReference type="Proteomes" id="UP000814033"/>
    </source>
</evidence>
<keyword evidence="2" id="KW-1185">Reference proteome</keyword>
<protein>
    <submittedName>
        <fullName evidence="1">Uncharacterized protein</fullName>
    </submittedName>
</protein>
<dbReference type="Proteomes" id="UP000814033">
    <property type="component" value="Unassembled WGS sequence"/>
</dbReference>
<dbReference type="EMBL" id="MU276205">
    <property type="protein sequence ID" value="KAI0040334.1"/>
    <property type="molecule type" value="Genomic_DNA"/>
</dbReference>
<reference evidence="1" key="1">
    <citation type="submission" date="2021-02" db="EMBL/GenBank/DDBJ databases">
        <authorList>
            <consortium name="DOE Joint Genome Institute"/>
            <person name="Ahrendt S."/>
            <person name="Looney B.P."/>
            <person name="Miyauchi S."/>
            <person name="Morin E."/>
            <person name="Drula E."/>
            <person name="Courty P.E."/>
            <person name="Chicoki N."/>
            <person name="Fauchery L."/>
            <person name="Kohler A."/>
            <person name="Kuo A."/>
            <person name="Labutti K."/>
            <person name="Pangilinan J."/>
            <person name="Lipzen A."/>
            <person name="Riley R."/>
            <person name="Andreopoulos W."/>
            <person name="He G."/>
            <person name="Johnson J."/>
            <person name="Barry K.W."/>
            <person name="Grigoriev I.V."/>
            <person name="Nagy L."/>
            <person name="Hibbett D."/>
            <person name="Henrissat B."/>
            <person name="Matheny P.B."/>
            <person name="Labbe J."/>
            <person name="Martin F."/>
        </authorList>
    </citation>
    <scope>NUCLEOTIDE SEQUENCE</scope>
    <source>
        <strain evidence="1">FP105234-sp</strain>
    </source>
</reference>
<reference evidence="1" key="2">
    <citation type="journal article" date="2022" name="New Phytol.">
        <title>Evolutionary transition to the ectomycorrhizal habit in the genomes of a hyperdiverse lineage of mushroom-forming fungi.</title>
        <authorList>
            <person name="Looney B."/>
            <person name="Miyauchi S."/>
            <person name="Morin E."/>
            <person name="Drula E."/>
            <person name="Courty P.E."/>
            <person name="Kohler A."/>
            <person name="Kuo A."/>
            <person name="LaButti K."/>
            <person name="Pangilinan J."/>
            <person name="Lipzen A."/>
            <person name="Riley R."/>
            <person name="Andreopoulos W."/>
            <person name="He G."/>
            <person name="Johnson J."/>
            <person name="Nolan M."/>
            <person name="Tritt A."/>
            <person name="Barry K.W."/>
            <person name="Grigoriev I.V."/>
            <person name="Nagy L.G."/>
            <person name="Hibbett D."/>
            <person name="Henrissat B."/>
            <person name="Matheny P.B."/>
            <person name="Labbe J."/>
            <person name="Martin F.M."/>
        </authorList>
    </citation>
    <scope>NUCLEOTIDE SEQUENCE</scope>
    <source>
        <strain evidence="1">FP105234-sp</strain>
    </source>
</reference>
<accession>A0ACB8R8D4</accession>
<comment type="caution">
    <text evidence="1">The sequence shown here is derived from an EMBL/GenBank/DDBJ whole genome shotgun (WGS) entry which is preliminary data.</text>
</comment>
<gene>
    <name evidence="1" type="ORF">FA95DRAFT_887525</name>
</gene>
<proteinExistence type="predicted"/>
<name>A0ACB8R8D4_9AGAM</name>
<organism evidence="1 2">
    <name type="scientific">Auriscalpium vulgare</name>
    <dbReference type="NCBI Taxonomy" id="40419"/>
    <lineage>
        <taxon>Eukaryota</taxon>
        <taxon>Fungi</taxon>
        <taxon>Dikarya</taxon>
        <taxon>Basidiomycota</taxon>
        <taxon>Agaricomycotina</taxon>
        <taxon>Agaricomycetes</taxon>
        <taxon>Russulales</taxon>
        <taxon>Auriscalpiaceae</taxon>
        <taxon>Auriscalpium</taxon>
    </lineage>
</organism>
<evidence type="ECO:0000313" key="1">
    <source>
        <dbReference type="EMBL" id="KAI0040334.1"/>
    </source>
</evidence>